<dbReference type="GO" id="GO:0036431">
    <property type="term" value="F:dCMP kinase activity"/>
    <property type="evidence" value="ECO:0007669"/>
    <property type="project" value="InterPro"/>
</dbReference>
<keyword evidence="4 8" id="KW-0418">Kinase</keyword>
<dbReference type="InterPro" id="IPR003136">
    <property type="entry name" value="Cytidylate_kin"/>
</dbReference>
<feature type="binding site" evidence="8">
    <location>
        <begin position="12"/>
        <end position="20"/>
    </location>
    <ligand>
        <name>ATP</name>
        <dbReference type="ChEBI" id="CHEBI:30616"/>
    </ligand>
</feature>
<keyword evidence="2 8" id="KW-0808">Transferase</keyword>
<dbReference type="Proteomes" id="UP000298564">
    <property type="component" value="Chromosome"/>
</dbReference>
<protein>
    <recommendedName>
        <fullName evidence="8">Cytidylate kinase</fullName>
        <shortName evidence="8">CK</shortName>
        <ecNumber evidence="8">2.7.4.25</ecNumber>
    </recommendedName>
    <alternativeName>
        <fullName evidence="8">Cytidine monophosphate kinase</fullName>
        <shortName evidence="8">CMP kinase</shortName>
    </alternativeName>
</protein>
<keyword evidence="3 8" id="KW-0547">Nucleotide-binding</keyword>
<dbReference type="HAMAP" id="MF_00238">
    <property type="entry name" value="Cytidyl_kinase_type1"/>
    <property type="match status" value="1"/>
</dbReference>
<proteinExistence type="inferred from homology"/>
<dbReference type="InterPro" id="IPR011994">
    <property type="entry name" value="Cytidylate_kinase_dom"/>
</dbReference>
<keyword evidence="5 8" id="KW-0067">ATP-binding</keyword>
<sequence length="216" mass="24751">MKNTIPVITIDGPSGVGKSTIANIIANKLKWSLLESGKIYRLLAYLVLNKKISIFEQKIIPIIKDLDVLLNNKIKLNNKLIKCEKISKIASKLALYPKIREILLTKQRSFRLFPGLVAEGRDMGTIVFPDAKLKFFLDASLNIRVNRRLLELNKNGNCINFKKLFIKMNNRDKQDQNRLISPLCIPKNAIILNSTYMNLSQVVTIFMQYIVKHIKI</sequence>
<evidence type="ECO:0000259" key="9">
    <source>
        <dbReference type="Pfam" id="PF02224"/>
    </source>
</evidence>
<evidence type="ECO:0000256" key="6">
    <source>
        <dbReference type="ARBA" id="ARBA00047615"/>
    </source>
</evidence>
<gene>
    <name evidence="8 10" type="primary">cmk</name>
    <name evidence="10" type="ORF">D9V70_01585</name>
</gene>
<dbReference type="AlphaFoldDB" id="A0A4D6XWX1"/>
<dbReference type="EC" id="2.7.4.25" evidence="8"/>
<evidence type="ECO:0000256" key="7">
    <source>
        <dbReference type="ARBA" id="ARBA00048478"/>
    </source>
</evidence>
<evidence type="ECO:0000256" key="4">
    <source>
        <dbReference type="ARBA" id="ARBA00022777"/>
    </source>
</evidence>
<evidence type="ECO:0000256" key="1">
    <source>
        <dbReference type="ARBA" id="ARBA00009427"/>
    </source>
</evidence>
<comment type="similarity">
    <text evidence="1 8">Belongs to the cytidylate kinase family. Type 1 subfamily.</text>
</comment>
<dbReference type="OrthoDB" id="9807434at2"/>
<name>A0A4D6XWX1_9GAMM</name>
<comment type="subcellular location">
    <subcellularLocation>
        <location evidence="8">Cytoplasm</location>
    </subcellularLocation>
</comment>
<comment type="catalytic activity">
    <reaction evidence="7 8">
        <text>CMP + ATP = CDP + ADP</text>
        <dbReference type="Rhea" id="RHEA:11600"/>
        <dbReference type="ChEBI" id="CHEBI:30616"/>
        <dbReference type="ChEBI" id="CHEBI:58069"/>
        <dbReference type="ChEBI" id="CHEBI:60377"/>
        <dbReference type="ChEBI" id="CHEBI:456216"/>
        <dbReference type="EC" id="2.7.4.25"/>
    </reaction>
</comment>
<evidence type="ECO:0000256" key="8">
    <source>
        <dbReference type="HAMAP-Rule" id="MF_00238"/>
    </source>
</evidence>
<feature type="domain" description="Cytidylate kinase" evidence="9">
    <location>
        <begin position="8"/>
        <end position="210"/>
    </location>
</feature>
<comment type="catalytic activity">
    <reaction evidence="6 8">
        <text>dCMP + ATP = dCDP + ADP</text>
        <dbReference type="Rhea" id="RHEA:25094"/>
        <dbReference type="ChEBI" id="CHEBI:30616"/>
        <dbReference type="ChEBI" id="CHEBI:57566"/>
        <dbReference type="ChEBI" id="CHEBI:58593"/>
        <dbReference type="ChEBI" id="CHEBI:456216"/>
        <dbReference type="EC" id="2.7.4.25"/>
    </reaction>
</comment>
<dbReference type="InterPro" id="IPR027417">
    <property type="entry name" value="P-loop_NTPase"/>
</dbReference>
<reference evidence="10 11" key="2">
    <citation type="submission" date="2019-05" db="EMBL/GenBank/DDBJ databases">
        <title>Genome evolution of the obligate endosymbiont Buchnera aphidicola.</title>
        <authorList>
            <person name="Moran N.A."/>
        </authorList>
    </citation>
    <scope>NUCLEOTIDE SEQUENCE [LARGE SCALE GENOMIC DNA]</scope>
    <source>
        <strain evidence="10 11">Lps</strain>
    </source>
</reference>
<dbReference type="GO" id="GO:0005524">
    <property type="term" value="F:ATP binding"/>
    <property type="evidence" value="ECO:0007669"/>
    <property type="project" value="UniProtKB-UniRule"/>
</dbReference>
<evidence type="ECO:0000313" key="11">
    <source>
        <dbReference type="Proteomes" id="UP000298564"/>
    </source>
</evidence>
<dbReference type="EMBL" id="CP034870">
    <property type="protein sequence ID" value="QCI22172.1"/>
    <property type="molecule type" value="Genomic_DNA"/>
</dbReference>
<accession>A0A4D6XWX1</accession>
<dbReference type="GO" id="GO:0036430">
    <property type="term" value="F:CMP kinase activity"/>
    <property type="evidence" value="ECO:0007669"/>
    <property type="project" value="RHEA"/>
</dbReference>
<dbReference type="Gene3D" id="3.40.50.300">
    <property type="entry name" value="P-loop containing nucleotide triphosphate hydrolases"/>
    <property type="match status" value="1"/>
</dbReference>
<evidence type="ECO:0000256" key="5">
    <source>
        <dbReference type="ARBA" id="ARBA00022840"/>
    </source>
</evidence>
<dbReference type="CDD" id="cd02020">
    <property type="entry name" value="CMPK"/>
    <property type="match status" value="1"/>
</dbReference>
<evidence type="ECO:0000256" key="2">
    <source>
        <dbReference type="ARBA" id="ARBA00022679"/>
    </source>
</evidence>
<dbReference type="Pfam" id="PF02224">
    <property type="entry name" value="Cytidylate_kin"/>
    <property type="match status" value="1"/>
</dbReference>
<organism evidence="10 11">
    <name type="scientific">Buchnera aphidicola</name>
    <name type="common">Lipaphis pseudobrassicae</name>
    <dbReference type="NCBI Taxonomy" id="1258543"/>
    <lineage>
        <taxon>Bacteria</taxon>
        <taxon>Pseudomonadati</taxon>
        <taxon>Pseudomonadota</taxon>
        <taxon>Gammaproteobacteria</taxon>
        <taxon>Enterobacterales</taxon>
        <taxon>Erwiniaceae</taxon>
        <taxon>Buchnera</taxon>
    </lineage>
</organism>
<dbReference type="GO" id="GO:0006220">
    <property type="term" value="P:pyrimidine nucleotide metabolic process"/>
    <property type="evidence" value="ECO:0007669"/>
    <property type="project" value="UniProtKB-UniRule"/>
</dbReference>
<dbReference type="GO" id="GO:0005737">
    <property type="term" value="C:cytoplasm"/>
    <property type="evidence" value="ECO:0007669"/>
    <property type="project" value="UniProtKB-SubCell"/>
</dbReference>
<keyword evidence="8" id="KW-0963">Cytoplasm</keyword>
<dbReference type="SUPFAM" id="SSF52540">
    <property type="entry name" value="P-loop containing nucleoside triphosphate hydrolases"/>
    <property type="match status" value="1"/>
</dbReference>
<evidence type="ECO:0000313" key="10">
    <source>
        <dbReference type="EMBL" id="QCI22172.1"/>
    </source>
</evidence>
<evidence type="ECO:0000256" key="3">
    <source>
        <dbReference type="ARBA" id="ARBA00022741"/>
    </source>
</evidence>
<dbReference type="RefSeq" id="WP_158356013.1">
    <property type="nucleotide sequence ID" value="NZ_CP034870.1"/>
</dbReference>
<dbReference type="NCBIfam" id="TIGR00017">
    <property type="entry name" value="cmk"/>
    <property type="match status" value="1"/>
</dbReference>
<reference evidence="10 11" key="1">
    <citation type="submission" date="2018-12" db="EMBL/GenBank/DDBJ databases">
        <authorList>
            <person name="Chong R.A."/>
        </authorList>
    </citation>
    <scope>NUCLEOTIDE SEQUENCE [LARGE SCALE GENOMIC DNA]</scope>
    <source>
        <strain evidence="10 11">Lps</strain>
    </source>
</reference>